<dbReference type="Gene3D" id="3.30.450.60">
    <property type="match status" value="1"/>
</dbReference>
<organism evidence="8 9">
    <name type="scientific">Oryza sativa subsp. japonica</name>
    <name type="common">Rice</name>
    <dbReference type="NCBI Taxonomy" id="39947"/>
    <lineage>
        <taxon>Eukaryota</taxon>
        <taxon>Viridiplantae</taxon>
        <taxon>Streptophyta</taxon>
        <taxon>Embryophyta</taxon>
        <taxon>Tracheophyta</taxon>
        <taxon>Spermatophyta</taxon>
        <taxon>Magnoliopsida</taxon>
        <taxon>Liliopsida</taxon>
        <taxon>Poales</taxon>
        <taxon>Poaceae</taxon>
        <taxon>BOP clade</taxon>
        <taxon>Oryzoideae</taxon>
        <taxon>Oryzeae</taxon>
        <taxon>Oryzinae</taxon>
        <taxon>Oryza</taxon>
        <taxon>Oryza sativa</taxon>
    </lineage>
</organism>
<accession>C7IXZ5</accession>
<feature type="region of interest" description="Disordered" evidence="6">
    <location>
        <begin position="160"/>
        <end position="203"/>
    </location>
</feature>
<evidence type="ECO:0000259" key="7">
    <source>
        <dbReference type="Pfam" id="PF01217"/>
    </source>
</evidence>
<proteinExistence type="inferred from homology"/>
<evidence type="ECO:0000256" key="6">
    <source>
        <dbReference type="SAM" id="MobiDB-lite"/>
    </source>
</evidence>
<evidence type="ECO:0000256" key="4">
    <source>
        <dbReference type="ARBA" id="ARBA00022927"/>
    </source>
</evidence>
<dbReference type="KEGG" id="dosa:Os01g0353600"/>
<sequence length="239" mass="26308">MIQAVMVMSTQGKPRLLKFYSYHAPEKHQELVRAVFQLLSARPDSVSNFVKVDAIFGPGAKLIYKHLATLYLGFVFDGSENELAVLDLVQVKVPQITAHSTNSNTLFPSPTFYLISGRRRIMAAAATRHTSFSLCRIEAAAAVRRTRVCRRRIEAATAAVASRPPSSRRIDPATAAVASTPPHRRRRLHPPHPPSQAHQHRRLHPVPSAVVATPKTPASFPPSGVDSVVHCAVYSGRCW</sequence>
<keyword evidence="5" id="KW-0472">Membrane</keyword>
<keyword evidence="3" id="KW-0813">Transport</keyword>
<dbReference type="EMBL" id="AP008207">
    <property type="protein sequence ID" value="BAH91057.1"/>
    <property type="molecule type" value="Genomic_DNA"/>
</dbReference>
<feature type="domain" description="AP complex mu/sigma subunit" evidence="7">
    <location>
        <begin position="1"/>
        <end position="97"/>
    </location>
</feature>
<dbReference type="InterPro" id="IPR022775">
    <property type="entry name" value="AP_mu_sigma_su"/>
</dbReference>
<dbReference type="GO" id="GO:0015031">
    <property type="term" value="P:protein transport"/>
    <property type="evidence" value="ECO:0007669"/>
    <property type="project" value="UniProtKB-KW"/>
</dbReference>
<evidence type="ECO:0000256" key="5">
    <source>
        <dbReference type="ARBA" id="ARBA00023136"/>
    </source>
</evidence>
<reference evidence="9" key="2">
    <citation type="journal article" date="2008" name="Nucleic Acids Res.">
        <title>The rice annotation project database (RAP-DB): 2008 update.</title>
        <authorList>
            <consortium name="The rice annotation project (RAP)"/>
        </authorList>
    </citation>
    <scope>GENOME REANNOTATION</scope>
    <source>
        <strain evidence="9">cv. Nipponbare</strain>
    </source>
</reference>
<comment type="subcellular location">
    <subcellularLocation>
        <location evidence="1">Endomembrane system</location>
    </subcellularLocation>
</comment>
<reference evidence="8 9" key="1">
    <citation type="journal article" date="2005" name="Nature">
        <title>The map-based sequence of the rice genome.</title>
        <authorList>
            <consortium name="International rice genome sequencing project (IRGSP)"/>
            <person name="Matsumoto T."/>
            <person name="Wu J."/>
            <person name="Kanamori H."/>
            <person name="Katayose Y."/>
            <person name="Fujisawa M."/>
            <person name="Namiki N."/>
            <person name="Mizuno H."/>
            <person name="Yamamoto K."/>
            <person name="Antonio B.A."/>
            <person name="Baba T."/>
            <person name="Sakata K."/>
            <person name="Nagamura Y."/>
            <person name="Aoki H."/>
            <person name="Arikawa K."/>
            <person name="Arita K."/>
            <person name="Bito T."/>
            <person name="Chiden Y."/>
            <person name="Fujitsuka N."/>
            <person name="Fukunaka R."/>
            <person name="Hamada M."/>
            <person name="Harada C."/>
            <person name="Hayashi A."/>
            <person name="Hijishita S."/>
            <person name="Honda M."/>
            <person name="Hosokawa S."/>
            <person name="Ichikawa Y."/>
            <person name="Idonuma A."/>
            <person name="Iijima M."/>
            <person name="Ikeda M."/>
            <person name="Ikeno M."/>
            <person name="Ito K."/>
            <person name="Ito S."/>
            <person name="Ito T."/>
            <person name="Ito Y."/>
            <person name="Ito Y."/>
            <person name="Iwabuchi A."/>
            <person name="Kamiya K."/>
            <person name="Karasawa W."/>
            <person name="Kurita K."/>
            <person name="Katagiri S."/>
            <person name="Kikuta A."/>
            <person name="Kobayashi H."/>
            <person name="Kobayashi N."/>
            <person name="Machita K."/>
            <person name="Maehara T."/>
            <person name="Masukawa M."/>
            <person name="Mizubayashi T."/>
            <person name="Mukai Y."/>
            <person name="Nagasaki H."/>
            <person name="Nagata Y."/>
            <person name="Naito S."/>
            <person name="Nakashima M."/>
            <person name="Nakama Y."/>
            <person name="Nakamichi Y."/>
            <person name="Nakamura M."/>
            <person name="Meguro A."/>
            <person name="Negishi M."/>
            <person name="Ohta I."/>
            <person name="Ohta T."/>
            <person name="Okamoto M."/>
            <person name="Ono N."/>
            <person name="Saji S."/>
            <person name="Sakaguchi M."/>
            <person name="Sakai K."/>
            <person name="Shibata M."/>
            <person name="Shimokawa T."/>
            <person name="Song J."/>
            <person name="Takazaki Y."/>
            <person name="Terasawa K."/>
            <person name="Tsugane M."/>
            <person name="Tsuji K."/>
            <person name="Ueda S."/>
            <person name="Waki K."/>
            <person name="Yamagata H."/>
            <person name="Yamamoto M."/>
            <person name="Yamamoto S."/>
            <person name="Yamane H."/>
            <person name="Yoshiki S."/>
            <person name="Yoshihara R."/>
            <person name="Yukawa K."/>
            <person name="Zhong H."/>
            <person name="Yano M."/>
            <person name="Yuan Q."/>
            <person name="Ouyang S."/>
            <person name="Liu J."/>
            <person name="Jones K.M."/>
            <person name="Gansberger K."/>
            <person name="Moffat K."/>
            <person name="Hill J."/>
            <person name="Bera J."/>
            <person name="Fadrosh D."/>
            <person name="Jin S."/>
            <person name="Johri S."/>
            <person name="Kim M."/>
            <person name="Overton L."/>
            <person name="Reardon M."/>
            <person name="Tsitrin T."/>
            <person name="Vuong H."/>
            <person name="Weaver B."/>
            <person name="Ciecko A."/>
            <person name="Tallon L."/>
            <person name="Jackson J."/>
            <person name="Pai G."/>
            <person name="Aken S.V."/>
            <person name="Utterback T."/>
            <person name="Reidmuller S."/>
            <person name="Feldblyum T."/>
            <person name="Hsiao J."/>
            <person name="Zismann V."/>
            <person name="Iobst S."/>
            <person name="de Vazeille A.R."/>
            <person name="Buell C.R."/>
            <person name="Ying K."/>
            <person name="Li Y."/>
            <person name="Lu T."/>
            <person name="Huang Y."/>
            <person name="Zhao Q."/>
            <person name="Feng Q."/>
            <person name="Zhang L."/>
            <person name="Zhu J."/>
            <person name="Weng Q."/>
            <person name="Mu J."/>
            <person name="Lu Y."/>
            <person name="Fan D."/>
            <person name="Liu Y."/>
            <person name="Guan J."/>
            <person name="Zhang Y."/>
            <person name="Yu S."/>
            <person name="Liu X."/>
            <person name="Zhang Y."/>
            <person name="Hong G."/>
            <person name="Han B."/>
            <person name="Choisne N."/>
            <person name="Demange N."/>
            <person name="Orjeda G."/>
            <person name="Samain S."/>
            <person name="Cattolico L."/>
            <person name="Pelletier E."/>
            <person name="Couloux A."/>
            <person name="Segurens B."/>
            <person name="Wincker P."/>
            <person name="D'Hont A."/>
            <person name="Scarpelli C."/>
            <person name="Weissenbach J."/>
            <person name="Salanoubat M."/>
            <person name="Quetier F."/>
            <person name="Yu Y."/>
            <person name="Kim H.R."/>
            <person name="Rambo T."/>
            <person name="Currie J."/>
            <person name="Collura K."/>
            <person name="Luo M."/>
            <person name="Yang T."/>
            <person name="Ammiraju J.S.S."/>
            <person name="Engler F."/>
            <person name="Soderlund C."/>
            <person name="Wing R.A."/>
            <person name="Palmer L.E."/>
            <person name="de la Bastide M."/>
            <person name="Spiegel L."/>
            <person name="Nascimento L."/>
            <person name="Zutavern T."/>
            <person name="O'Shaughnessy A."/>
            <person name="Dike S."/>
            <person name="Dedhia N."/>
            <person name="Preston R."/>
            <person name="Balija V."/>
            <person name="McCombie W.R."/>
            <person name="Chow T."/>
            <person name="Chen H."/>
            <person name="Chung M."/>
            <person name="Chen C."/>
            <person name="Shaw J."/>
            <person name="Wu H."/>
            <person name="Hsiao K."/>
            <person name="Chao Y."/>
            <person name="Chu M."/>
            <person name="Cheng C."/>
            <person name="Hour A."/>
            <person name="Lee P."/>
            <person name="Lin S."/>
            <person name="Lin Y."/>
            <person name="Liou J."/>
            <person name="Liu S."/>
            <person name="Hsing Y."/>
            <person name="Raghuvanshi S."/>
            <person name="Mohanty A."/>
            <person name="Bharti A.K."/>
            <person name="Gaur A."/>
            <person name="Gupta V."/>
            <person name="Kumar D."/>
            <person name="Ravi V."/>
            <person name="Vij S."/>
            <person name="Kapur A."/>
            <person name="Khurana P."/>
            <person name="Khurana P."/>
            <person name="Khurana J.P."/>
            <person name="Tyagi A.K."/>
            <person name="Gaikwad K."/>
            <person name="Singh A."/>
            <person name="Dalal V."/>
            <person name="Srivastava S."/>
            <person name="Dixit A."/>
            <person name="Pal A.K."/>
            <person name="Ghazi I.A."/>
            <person name="Yadav M."/>
            <person name="Pandit A."/>
            <person name="Bhargava A."/>
            <person name="Sureshbabu K."/>
            <person name="Batra K."/>
            <person name="Sharma T.R."/>
            <person name="Mohapatra T."/>
            <person name="Singh N.K."/>
            <person name="Messing J."/>
            <person name="Nelson A.B."/>
            <person name="Fuks G."/>
            <person name="Kavchok S."/>
            <person name="Keizer G."/>
            <person name="Linton E."/>
            <person name="Llaca V."/>
            <person name="Song R."/>
            <person name="Tanyolac B."/>
            <person name="Young S."/>
            <person name="Ho-Il K."/>
            <person name="Hahn J.H."/>
            <person name="Sangsakoo G."/>
            <person name="Vanavichit A."/>
            <person name="de Mattos Luiz.A.T."/>
            <person name="Zimmer P.D."/>
            <person name="Malone G."/>
            <person name="Dellagostin O."/>
            <person name="de Oliveira A.C."/>
            <person name="Bevan M."/>
            <person name="Bancroft I."/>
            <person name="Minx P."/>
            <person name="Cordum H."/>
            <person name="Wilson R."/>
            <person name="Cheng Z."/>
            <person name="Jin W."/>
            <person name="Jiang J."/>
            <person name="Leong S.A."/>
            <person name="Iwama H."/>
            <person name="Gojobori T."/>
            <person name="Itoh T."/>
            <person name="Niimura Y."/>
            <person name="Fujii Y."/>
            <person name="Habara T."/>
            <person name="Sakai H."/>
            <person name="Sato Y."/>
            <person name="Wilson G."/>
            <person name="Kumar K."/>
            <person name="McCouch S."/>
            <person name="Juretic N."/>
            <person name="Hoen D."/>
            <person name="Wright S."/>
            <person name="Bruskiewich R."/>
            <person name="Bureau T."/>
            <person name="Miyao A."/>
            <person name="Hirochika H."/>
            <person name="Nishikawa T."/>
            <person name="Kadowaki K."/>
            <person name="Sugiura M."/>
            <person name="Burr B."/>
            <person name="Sasaki T."/>
        </authorList>
    </citation>
    <scope>NUCLEOTIDE SEQUENCE [LARGE SCALE GENOMIC DNA]</scope>
    <source>
        <strain evidence="9">cv. Nipponbare</strain>
    </source>
</reference>
<keyword evidence="4" id="KW-0653">Protein transport</keyword>
<dbReference type="Proteomes" id="UP000000763">
    <property type="component" value="Chromosome 1"/>
</dbReference>
<evidence type="ECO:0000313" key="9">
    <source>
        <dbReference type="Proteomes" id="UP000000763"/>
    </source>
</evidence>
<dbReference type="GO" id="GO:0012505">
    <property type="term" value="C:endomembrane system"/>
    <property type="evidence" value="ECO:0007669"/>
    <property type="project" value="UniProtKB-SubCell"/>
</dbReference>
<evidence type="ECO:0000313" key="8">
    <source>
        <dbReference type="EMBL" id="BAH91057.1"/>
    </source>
</evidence>
<dbReference type="Pfam" id="PF01217">
    <property type="entry name" value="Clat_adaptor_s"/>
    <property type="match status" value="1"/>
</dbReference>
<dbReference type="AlphaFoldDB" id="C7IXZ5"/>
<dbReference type="InterPro" id="IPR016635">
    <property type="entry name" value="AP_complex_ssu"/>
</dbReference>
<name>C7IXZ5_ORYSJ</name>
<comment type="similarity">
    <text evidence="2">Belongs to the adaptor complexes small subunit family.</text>
</comment>
<dbReference type="InterPro" id="IPR011012">
    <property type="entry name" value="Longin-like_dom_sf"/>
</dbReference>
<dbReference type="PANTHER" id="PTHR11753">
    <property type="entry name" value="ADAPTOR COMPLEXES SMALL SUBUNIT FAMILY"/>
    <property type="match status" value="1"/>
</dbReference>
<gene>
    <name evidence="8" type="ordered locus">Os01g0353600</name>
</gene>
<dbReference type="SUPFAM" id="SSF64356">
    <property type="entry name" value="SNARE-like"/>
    <property type="match status" value="1"/>
</dbReference>
<evidence type="ECO:0000256" key="1">
    <source>
        <dbReference type="ARBA" id="ARBA00004308"/>
    </source>
</evidence>
<evidence type="ECO:0000256" key="2">
    <source>
        <dbReference type="ARBA" id="ARBA00006972"/>
    </source>
</evidence>
<protein>
    <submittedName>
        <fullName evidence="8">Os01g0353600 protein</fullName>
    </submittedName>
</protein>
<evidence type="ECO:0000256" key="3">
    <source>
        <dbReference type="ARBA" id="ARBA00022448"/>
    </source>
</evidence>